<protein>
    <submittedName>
        <fullName evidence="2">Uncharacterized protein</fullName>
    </submittedName>
</protein>
<dbReference type="OrthoDB" id="2109241at2759"/>
<sequence length="160" mass="18090">MFVTVRYGADCQEIVNVHCRVLSLTAHLKKKCQCRPEDCIDLLDESGTLMNLNEVGSPASELAGKYLPERQRYILLRVIRGEGSESTYYESLLENLGKHHPELAERLQKLSAHPQLKDNTRRSSMQRKFRPLKEPLLGSPAKVRSTQQSKKGSALSSRPT</sequence>
<name>A0A4D9EXY4_9SAUR</name>
<evidence type="ECO:0000313" key="3">
    <source>
        <dbReference type="Proteomes" id="UP000297703"/>
    </source>
</evidence>
<dbReference type="InterPro" id="IPR039471">
    <property type="entry name" value="CXorf65-like"/>
</dbReference>
<evidence type="ECO:0000313" key="2">
    <source>
        <dbReference type="EMBL" id="TFK14155.1"/>
    </source>
</evidence>
<dbReference type="EMBL" id="QXTE01000013">
    <property type="protein sequence ID" value="TFK14155.1"/>
    <property type="molecule type" value="Genomic_DNA"/>
</dbReference>
<comment type="caution">
    <text evidence="2">The sequence shown here is derived from an EMBL/GenBank/DDBJ whole genome shotgun (WGS) entry which is preliminary data.</text>
</comment>
<keyword evidence="3" id="KW-1185">Reference proteome</keyword>
<accession>A0A4D9EXY4</accession>
<reference evidence="2 3" key="1">
    <citation type="submission" date="2019-04" db="EMBL/GenBank/DDBJ databases">
        <title>Draft genome of the big-headed turtle Platysternon megacephalum.</title>
        <authorList>
            <person name="Gong S."/>
        </authorList>
    </citation>
    <scope>NUCLEOTIDE SEQUENCE [LARGE SCALE GENOMIC DNA]</scope>
    <source>
        <strain evidence="2">DO16091913</strain>
        <tissue evidence="2">Muscle</tissue>
    </source>
</reference>
<feature type="compositionally biased region" description="Polar residues" evidence="1">
    <location>
        <begin position="144"/>
        <end position="160"/>
    </location>
</feature>
<proteinExistence type="predicted"/>
<dbReference type="Pfam" id="PF15874">
    <property type="entry name" value="Il2rg"/>
    <property type="match status" value="1"/>
</dbReference>
<feature type="region of interest" description="Disordered" evidence="1">
    <location>
        <begin position="111"/>
        <end position="160"/>
    </location>
</feature>
<dbReference type="PANTHER" id="PTHR33887">
    <property type="entry name" value="PB1 DOMAIN-CONTAINING PROTEIN"/>
    <property type="match status" value="1"/>
</dbReference>
<reference evidence="2 3" key="2">
    <citation type="submission" date="2019-04" db="EMBL/GenBank/DDBJ databases">
        <title>The genome sequence of big-headed turtle.</title>
        <authorList>
            <person name="Gong S."/>
        </authorList>
    </citation>
    <scope>NUCLEOTIDE SEQUENCE [LARGE SCALE GENOMIC DNA]</scope>
    <source>
        <strain evidence="2">DO16091913</strain>
        <tissue evidence="2">Muscle</tissue>
    </source>
</reference>
<gene>
    <name evidence="2" type="ORF">DR999_PMT02599</name>
</gene>
<evidence type="ECO:0000256" key="1">
    <source>
        <dbReference type="SAM" id="MobiDB-lite"/>
    </source>
</evidence>
<dbReference type="PANTHER" id="PTHR33887:SF1">
    <property type="entry name" value="GENE 867-RELATED"/>
    <property type="match status" value="1"/>
</dbReference>
<organism evidence="2 3">
    <name type="scientific">Platysternon megacephalum</name>
    <name type="common">big-headed turtle</name>
    <dbReference type="NCBI Taxonomy" id="55544"/>
    <lineage>
        <taxon>Eukaryota</taxon>
        <taxon>Metazoa</taxon>
        <taxon>Chordata</taxon>
        <taxon>Craniata</taxon>
        <taxon>Vertebrata</taxon>
        <taxon>Euteleostomi</taxon>
        <taxon>Archelosauria</taxon>
        <taxon>Testudinata</taxon>
        <taxon>Testudines</taxon>
        <taxon>Cryptodira</taxon>
        <taxon>Durocryptodira</taxon>
        <taxon>Testudinoidea</taxon>
        <taxon>Platysternidae</taxon>
        <taxon>Platysternon</taxon>
    </lineage>
</organism>
<dbReference type="Proteomes" id="UP000297703">
    <property type="component" value="Unassembled WGS sequence"/>
</dbReference>
<dbReference type="AlphaFoldDB" id="A0A4D9EXY4"/>